<proteinExistence type="predicted"/>
<comment type="caution">
    <text evidence="2">The sequence shown here is derived from an EMBL/GenBank/DDBJ whole genome shotgun (WGS) entry which is preliminary data.</text>
</comment>
<reference evidence="2 3" key="1">
    <citation type="journal article" date="2012" name="Genome Biol.">
        <title>Genome and low-iron response of an oceanic diatom adapted to chronic iron limitation.</title>
        <authorList>
            <person name="Lommer M."/>
            <person name="Specht M."/>
            <person name="Roy A.S."/>
            <person name="Kraemer L."/>
            <person name="Andreson R."/>
            <person name="Gutowska M.A."/>
            <person name="Wolf J."/>
            <person name="Bergner S.V."/>
            <person name="Schilhabel M.B."/>
            <person name="Klostermeier U.C."/>
            <person name="Beiko R.G."/>
            <person name="Rosenstiel P."/>
            <person name="Hippler M."/>
            <person name="Laroche J."/>
        </authorList>
    </citation>
    <scope>NUCLEOTIDE SEQUENCE [LARGE SCALE GENOMIC DNA]</scope>
    <source>
        <strain evidence="2 3">CCMP1005</strain>
    </source>
</reference>
<gene>
    <name evidence="2" type="ORF">THAOC_26918</name>
</gene>
<evidence type="ECO:0000313" key="3">
    <source>
        <dbReference type="Proteomes" id="UP000266841"/>
    </source>
</evidence>
<keyword evidence="3" id="KW-1185">Reference proteome</keyword>
<sequence length="81" mass="8119">MFGYSSNLKARNFQLLGGGPQSAHERPETASELLAALGRDPSPAADRRAAAAAAREGWTCSASGSRGRSSAGGAAGAATRT</sequence>
<feature type="region of interest" description="Disordered" evidence="1">
    <location>
        <begin position="40"/>
        <end position="81"/>
    </location>
</feature>
<dbReference type="AlphaFoldDB" id="K0S404"/>
<organism evidence="2 3">
    <name type="scientific">Thalassiosira oceanica</name>
    <name type="common">Marine diatom</name>
    <dbReference type="NCBI Taxonomy" id="159749"/>
    <lineage>
        <taxon>Eukaryota</taxon>
        <taxon>Sar</taxon>
        <taxon>Stramenopiles</taxon>
        <taxon>Ochrophyta</taxon>
        <taxon>Bacillariophyta</taxon>
        <taxon>Coscinodiscophyceae</taxon>
        <taxon>Thalassiosirophycidae</taxon>
        <taxon>Thalassiosirales</taxon>
        <taxon>Thalassiosiraceae</taxon>
        <taxon>Thalassiosira</taxon>
    </lineage>
</organism>
<evidence type="ECO:0000313" key="2">
    <source>
        <dbReference type="EMBL" id="EJK53612.1"/>
    </source>
</evidence>
<dbReference type="Proteomes" id="UP000266841">
    <property type="component" value="Unassembled WGS sequence"/>
</dbReference>
<feature type="compositionally biased region" description="Low complexity" evidence="1">
    <location>
        <begin position="50"/>
        <end position="81"/>
    </location>
</feature>
<dbReference type="EMBL" id="AGNL01037434">
    <property type="protein sequence ID" value="EJK53612.1"/>
    <property type="molecule type" value="Genomic_DNA"/>
</dbReference>
<feature type="non-terminal residue" evidence="2">
    <location>
        <position position="81"/>
    </location>
</feature>
<evidence type="ECO:0000256" key="1">
    <source>
        <dbReference type="SAM" id="MobiDB-lite"/>
    </source>
</evidence>
<accession>K0S404</accession>
<protein>
    <submittedName>
        <fullName evidence="2">Uncharacterized protein</fullName>
    </submittedName>
</protein>
<name>K0S404_THAOC</name>